<feature type="disulfide bond" evidence="15">
    <location>
        <begin position="298"/>
        <end position="335"/>
    </location>
</feature>
<name>A0AAV1EMV9_XYRNO</name>
<keyword evidence="6 16" id="KW-0645">Protease</keyword>
<feature type="disulfide bond" evidence="15">
    <location>
        <begin position="255"/>
        <end position="259"/>
    </location>
</feature>
<dbReference type="SUPFAM" id="SSF50630">
    <property type="entry name" value="Acid proteases"/>
    <property type="match status" value="1"/>
</dbReference>
<feature type="active site" evidence="14">
    <location>
        <position position="94"/>
    </location>
</feature>
<evidence type="ECO:0000313" key="19">
    <source>
        <dbReference type="EMBL" id="CAJ1050074.1"/>
    </source>
</evidence>
<dbReference type="Pfam" id="PF00026">
    <property type="entry name" value="Asp"/>
    <property type="match status" value="1"/>
</dbReference>
<dbReference type="FunFam" id="2.40.70.10:FF:000066">
    <property type="entry name" value="Napsin A aspartic peptidase"/>
    <property type="match status" value="1"/>
</dbReference>
<gene>
    <name evidence="19" type="ORF">XNOV1_A027992</name>
</gene>
<feature type="signal peptide" evidence="17">
    <location>
        <begin position="1"/>
        <end position="18"/>
    </location>
</feature>
<proteinExistence type="inferred from homology"/>
<feature type="active site" evidence="14">
    <location>
        <position position="264"/>
    </location>
</feature>
<evidence type="ECO:0000256" key="3">
    <source>
        <dbReference type="ARBA" id="ARBA00007447"/>
    </source>
</evidence>
<keyword evidence="12" id="KW-0325">Glycoprotein</keyword>
<evidence type="ECO:0000256" key="4">
    <source>
        <dbReference type="ARBA" id="ARBA00011930"/>
    </source>
</evidence>
<keyword evidence="9 16" id="KW-0378">Hydrolase</keyword>
<evidence type="ECO:0000256" key="5">
    <source>
        <dbReference type="ARBA" id="ARBA00015582"/>
    </source>
</evidence>
<dbReference type="Pfam" id="PF07966">
    <property type="entry name" value="A1_Propeptide"/>
    <property type="match status" value="1"/>
</dbReference>
<dbReference type="Gene3D" id="2.40.70.10">
    <property type="entry name" value="Acid Proteases"/>
    <property type="match status" value="2"/>
</dbReference>
<dbReference type="GO" id="GO:0005764">
    <property type="term" value="C:lysosome"/>
    <property type="evidence" value="ECO:0007669"/>
    <property type="project" value="UniProtKB-SubCell"/>
</dbReference>
<dbReference type="EMBL" id="OY660864">
    <property type="protein sequence ID" value="CAJ1050074.1"/>
    <property type="molecule type" value="Genomic_DNA"/>
</dbReference>
<keyword evidence="10" id="KW-0865">Zymogen</keyword>
<evidence type="ECO:0000256" key="16">
    <source>
        <dbReference type="RuleBase" id="RU000454"/>
    </source>
</evidence>
<dbReference type="GO" id="GO:0004190">
    <property type="term" value="F:aspartic-type endopeptidase activity"/>
    <property type="evidence" value="ECO:0007669"/>
    <property type="project" value="UniProtKB-KW"/>
</dbReference>
<evidence type="ECO:0000256" key="13">
    <source>
        <dbReference type="ARBA" id="ARBA00023228"/>
    </source>
</evidence>
<sequence length="379" mass="41254">MRSFFLFVFAGFALTSDAIIRIPLKKFRSIRRELTDSGRNIEELLADKHSLKYNLGFPTSGGPTPETLKNYLDAQYYGEIGLGTPPQPFTVVFDTGSSNLWVPSVHCSLLDIACLLHHKYNSAKSSSYVKNGTAFAIQYGTGSLSGYLSEDTCTPGVAFIAAKFDGILGMAYPRISVDGVAPVFDNIMSQKKVEKNVFSFYLNRNPDTEPGGELLLGGTDPKYYSGDFNYVNITRQAYWQIHMDGMSVGSQLSLCTSGCEAIVDTGTSLITGPSAEVRNLQKAIGATPLIQGEYMVSCDKVPSLPVITFNIGGQPYSLTGEQYVLKVNQAGKTICLSGFMGLDIPAPAGPLWILGDVFIGQYYTVFDRDNNRVGFAKSK</sequence>
<reference evidence="19" key="1">
    <citation type="submission" date="2023-08" db="EMBL/GenBank/DDBJ databases">
        <authorList>
            <person name="Alioto T."/>
            <person name="Alioto T."/>
            <person name="Gomez Garrido J."/>
        </authorList>
    </citation>
    <scope>NUCLEOTIDE SEQUENCE</scope>
</reference>
<dbReference type="AlphaFoldDB" id="A0AAV1EMV9"/>
<dbReference type="FunFam" id="2.40.70.10:FF:000039">
    <property type="entry name" value="Cathepsin D preproprotein"/>
    <property type="match status" value="1"/>
</dbReference>
<keyword evidence="8 16" id="KW-0064">Aspartyl protease</keyword>
<evidence type="ECO:0000256" key="10">
    <source>
        <dbReference type="ARBA" id="ARBA00023145"/>
    </source>
</evidence>
<evidence type="ECO:0000256" key="7">
    <source>
        <dbReference type="ARBA" id="ARBA00022729"/>
    </source>
</evidence>
<dbReference type="PANTHER" id="PTHR47966:SF42">
    <property type="entry name" value="CATHEPSIN D"/>
    <property type="match status" value="1"/>
</dbReference>
<keyword evidence="20" id="KW-1185">Reference proteome</keyword>
<dbReference type="PANTHER" id="PTHR47966">
    <property type="entry name" value="BETA-SITE APP-CLEAVING ENZYME, ISOFORM A-RELATED"/>
    <property type="match status" value="1"/>
</dbReference>
<keyword evidence="13" id="KW-0458">Lysosome</keyword>
<evidence type="ECO:0000256" key="2">
    <source>
        <dbReference type="ARBA" id="ARBA00004371"/>
    </source>
</evidence>
<dbReference type="InterPro" id="IPR001461">
    <property type="entry name" value="Aspartic_peptidase_A1"/>
</dbReference>
<dbReference type="InterPro" id="IPR001969">
    <property type="entry name" value="Aspartic_peptidase_AS"/>
</dbReference>
<evidence type="ECO:0000256" key="17">
    <source>
        <dbReference type="SAM" id="SignalP"/>
    </source>
</evidence>
<comment type="similarity">
    <text evidence="3 16">Belongs to the peptidase A1 family.</text>
</comment>
<dbReference type="GO" id="GO:0006508">
    <property type="term" value="P:proteolysis"/>
    <property type="evidence" value="ECO:0007669"/>
    <property type="project" value="UniProtKB-KW"/>
</dbReference>
<dbReference type="PRINTS" id="PR00792">
    <property type="entry name" value="PEPSIN"/>
</dbReference>
<dbReference type="PROSITE" id="PS00141">
    <property type="entry name" value="ASP_PROTEASE"/>
    <property type="match status" value="2"/>
</dbReference>
<evidence type="ECO:0000256" key="8">
    <source>
        <dbReference type="ARBA" id="ARBA00022750"/>
    </source>
</evidence>
<dbReference type="InterPro" id="IPR033121">
    <property type="entry name" value="PEPTIDASE_A1"/>
</dbReference>
<evidence type="ECO:0000256" key="12">
    <source>
        <dbReference type="ARBA" id="ARBA00023180"/>
    </source>
</evidence>
<comment type="subcellular location">
    <subcellularLocation>
        <location evidence="2">Lysosome</location>
    </subcellularLocation>
</comment>
<feature type="chain" id="PRO_5043852631" description="Cathepsin D" evidence="17">
    <location>
        <begin position="19"/>
        <end position="379"/>
    </location>
</feature>
<keyword evidence="7 17" id="KW-0732">Signal</keyword>
<evidence type="ECO:0000256" key="9">
    <source>
        <dbReference type="ARBA" id="ARBA00022801"/>
    </source>
</evidence>
<evidence type="ECO:0000256" key="14">
    <source>
        <dbReference type="PIRSR" id="PIRSR601461-1"/>
    </source>
</evidence>
<dbReference type="PROSITE" id="PS51767">
    <property type="entry name" value="PEPTIDASE_A1"/>
    <property type="match status" value="1"/>
</dbReference>
<evidence type="ECO:0000313" key="20">
    <source>
        <dbReference type="Proteomes" id="UP001178508"/>
    </source>
</evidence>
<protein>
    <recommendedName>
        <fullName evidence="5">Cathepsin D</fullName>
        <ecNumber evidence="4">3.4.23.5</ecNumber>
    </recommendedName>
</protein>
<evidence type="ECO:0000256" key="6">
    <source>
        <dbReference type="ARBA" id="ARBA00022670"/>
    </source>
</evidence>
<evidence type="ECO:0000256" key="15">
    <source>
        <dbReference type="PIRSR" id="PIRSR601461-2"/>
    </source>
</evidence>
<dbReference type="Proteomes" id="UP001178508">
    <property type="component" value="Chromosome 1"/>
</dbReference>
<feature type="disulfide bond" evidence="15">
    <location>
        <begin position="107"/>
        <end position="114"/>
    </location>
</feature>
<dbReference type="InterPro" id="IPR021109">
    <property type="entry name" value="Peptidase_aspartic_dom_sf"/>
</dbReference>
<keyword evidence="11 15" id="KW-1015">Disulfide bond</keyword>
<accession>A0AAV1EMV9</accession>
<dbReference type="InterPro" id="IPR012848">
    <property type="entry name" value="Aspartic_peptidase_N"/>
</dbReference>
<organism evidence="19 20">
    <name type="scientific">Xyrichtys novacula</name>
    <name type="common">Pearly razorfish</name>
    <name type="synonym">Hemipteronotus novacula</name>
    <dbReference type="NCBI Taxonomy" id="13765"/>
    <lineage>
        <taxon>Eukaryota</taxon>
        <taxon>Metazoa</taxon>
        <taxon>Chordata</taxon>
        <taxon>Craniata</taxon>
        <taxon>Vertebrata</taxon>
        <taxon>Euteleostomi</taxon>
        <taxon>Actinopterygii</taxon>
        <taxon>Neopterygii</taxon>
        <taxon>Teleostei</taxon>
        <taxon>Neoteleostei</taxon>
        <taxon>Acanthomorphata</taxon>
        <taxon>Eupercaria</taxon>
        <taxon>Labriformes</taxon>
        <taxon>Labridae</taxon>
        <taxon>Xyrichtys</taxon>
    </lineage>
</organism>
<feature type="domain" description="Peptidase A1" evidence="18">
    <location>
        <begin position="76"/>
        <end position="376"/>
    </location>
</feature>
<evidence type="ECO:0000259" key="18">
    <source>
        <dbReference type="PROSITE" id="PS51767"/>
    </source>
</evidence>
<evidence type="ECO:0000256" key="11">
    <source>
        <dbReference type="ARBA" id="ARBA00023157"/>
    </source>
</evidence>
<evidence type="ECO:0000256" key="1">
    <source>
        <dbReference type="ARBA" id="ARBA00000585"/>
    </source>
</evidence>
<dbReference type="EC" id="3.4.23.5" evidence="4"/>
<comment type="catalytic activity">
    <reaction evidence="1">
        <text>Specificity similar to, but narrower than, that of pepsin A. Does not cleave the 4-Gln-|-His-5 bond in B chain of insulin.</text>
        <dbReference type="EC" id="3.4.23.5"/>
    </reaction>
</comment>